<evidence type="ECO:0000256" key="8">
    <source>
        <dbReference type="SAM" id="SignalP"/>
    </source>
</evidence>
<dbReference type="GO" id="GO:0046165">
    <property type="term" value="P:alcohol biosynthetic process"/>
    <property type="evidence" value="ECO:0007669"/>
    <property type="project" value="UniProtKB-ARBA"/>
</dbReference>
<keyword evidence="4" id="KW-0456">Lyase</keyword>
<evidence type="ECO:0000256" key="3">
    <source>
        <dbReference type="ARBA" id="ARBA00022842"/>
    </source>
</evidence>
<evidence type="ECO:0000256" key="1">
    <source>
        <dbReference type="ARBA" id="ARBA00022679"/>
    </source>
</evidence>
<dbReference type="InterPro" id="IPR008949">
    <property type="entry name" value="Isoprenoid_synthase_dom_sf"/>
</dbReference>
<dbReference type="SUPFAM" id="SSF48576">
    <property type="entry name" value="Terpenoid synthases"/>
    <property type="match status" value="2"/>
</dbReference>
<keyword evidence="8" id="KW-0732">Signal</keyword>
<evidence type="ECO:0000256" key="6">
    <source>
        <dbReference type="ARBA" id="ARBA00038363"/>
    </source>
</evidence>
<dbReference type="GeneID" id="55992520"/>
<comment type="similarity">
    <text evidence="7">In the N-terminal section; belongs to the terpene synthase family.</text>
</comment>
<gene>
    <name evidence="9" type="ORF">TRUGW13939_05022</name>
</gene>
<proteinExistence type="inferred from homology"/>
<reference evidence="10" key="1">
    <citation type="submission" date="2020-06" db="EMBL/GenBank/DDBJ databases">
        <title>A chromosome-scale genome assembly of Talaromyces rugulosus W13939.</title>
        <authorList>
            <person name="Wang B."/>
            <person name="Guo L."/>
            <person name="Ye K."/>
            <person name="Wang L."/>
        </authorList>
    </citation>
    <scope>NUCLEOTIDE SEQUENCE [LARGE SCALE GENOMIC DNA]</scope>
    <source>
        <strain evidence="10">W13939</strain>
    </source>
</reference>
<dbReference type="InterPro" id="IPR000092">
    <property type="entry name" value="Polyprenyl_synt"/>
</dbReference>
<dbReference type="PANTHER" id="PTHR12001:SF72">
    <property type="entry name" value="THIJ_PFPI FAMILY PROTEIN (AFU_ORTHOLOGUE AFUA_3G01210)-RELATED"/>
    <property type="match status" value="1"/>
</dbReference>
<keyword evidence="10" id="KW-1185">Reference proteome</keyword>
<dbReference type="PANTHER" id="PTHR12001">
    <property type="entry name" value="GERANYLGERANYL PYROPHOSPHATE SYNTHASE"/>
    <property type="match status" value="1"/>
</dbReference>
<accession>A0A7H8QV06</accession>
<dbReference type="GO" id="GO:0004659">
    <property type="term" value="F:prenyltransferase activity"/>
    <property type="evidence" value="ECO:0007669"/>
    <property type="project" value="InterPro"/>
</dbReference>
<dbReference type="Pfam" id="PF19086">
    <property type="entry name" value="Terpene_syn_C_2"/>
    <property type="match status" value="1"/>
</dbReference>
<dbReference type="GO" id="GO:0016829">
    <property type="term" value="F:lyase activity"/>
    <property type="evidence" value="ECO:0007669"/>
    <property type="project" value="UniProtKB-KW"/>
</dbReference>
<dbReference type="RefSeq" id="XP_035344080.1">
    <property type="nucleotide sequence ID" value="XM_035488187.1"/>
</dbReference>
<evidence type="ECO:0000313" key="9">
    <source>
        <dbReference type="EMBL" id="QKX57902.1"/>
    </source>
</evidence>
<dbReference type="SFLD" id="SFLDS00005">
    <property type="entry name" value="Isoprenoid_Synthase_Type_I"/>
    <property type="match status" value="1"/>
</dbReference>
<keyword evidence="3" id="KW-0460">Magnesium</keyword>
<sequence length="754" mass="85975">MASLELFFLYLRIFFISFMSRARSLFSFITSPSIITEHGKLEKLQAKLGSDGAPNSWLQHRHSKLVDPSTYNDLGLCGGLPLRVHKHAHLADKGARRAQEDWKRLVGPIRDFTGCLSPRFNGIAVAIPECIPERLEAVTYANEFAFLHDDILDTVGKEDGEEENNEMARGFESVLEPSRNVKMSASGKSQMQAKLILELLEINEPQAMVLLKSWEGLVKGESGSQHFDFQTLDEYLPHRVVNLGQTFWFGIITFAMGLTVSNKEMELTKPITEPAYATLALANDFFSWEKEYVEFQGNPTSENMANAVWIIMKEHSVDLEQAKVICQDKIRESCEEYGRRKREFELQSADKVSTDTLRYLSALEFSISGNVVWSQYSERYHFHKPEKWRQVQNIDDDGAKSDDSGIAMKDSPESTVVDVEDDVPSAFLNFGSSGMTTRSKKTFVSPVLETNLPEMTNQVVLAPFQYVSSLPSKKIRHHAIDALNIWFSVPEADLTMIKDAIDQLHNASLMLDDIEDNSPLRRGNPSTHMIYGVPQTINSANNLFVMSLDTIRKLENPACLDVFISELKKLHIGQSLDLFWTSNVRCPTFEEYYKMVDYKTGGLFQMVAKLMAAKSPKSKRKVPGVLTLTTLFGRYFQIRDDYQNLMSKEYTDQKGFCEDLDEGKFSLPLIHCLTTSPNIRLQSILHQRKTMGKMSFETKKLVLDHLEETKSLQYTKEMLDRLHARLHKELDVLEKQTGVDNFLLRLLLKRLHVK</sequence>
<protein>
    <submittedName>
        <fullName evidence="9">Uncharacterized protein</fullName>
    </submittedName>
</protein>
<dbReference type="Gene3D" id="1.10.600.10">
    <property type="entry name" value="Farnesyl Diphosphate Synthase"/>
    <property type="match status" value="2"/>
</dbReference>
<keyword evidence="5" id="KW-0511">Multifunctional enzyme</keyword>
<keyword evidence="1" id="KW-0808">Transferase</keyword>
<dbReference type="PROSITE" id="PS00444">
    <property type="entry name" value="POLYPRENYL_SYNTHASE_2"/>
    <property type="match status" value="1"/>
</dbReference>
<dbReference type="GO" id="GO:0046872">
    <property type="term" value="F:metal ion binding"/>
    <property type="evidence" value="ECO:0007669"/>
    <property type="project" value="UniProtKB-KW"/>
</dbReference>
<dbReference type="Pfam" id="PF00348">
    <property type="entry name" value="polyprenyl_synt"/>
    <property type="match status" value="1"/>
</dbReference>
<feature type="chain" id="PRO_5029016963" evidence="8">
    <location>
        <begin position="25"/>
        <end position="754"/>
    </location>
</feature>
<name>A0A7H8QV06_TALRU</name>
<dbReference type="OrthoDB" id="6921389at2759"/>
<dbReference type="AlphaFoldDB" id="A0A7H8QV06"/>
<keyword evidence="2" id="KW-0479">Metal-binding</keyword>
<evidence type="ECO:0000256" key="2">
    <source>
        <dbReference type="ARBA" id="ARBA00022723"/>
    </source>
</evidence>
<evidence type="ECO:0000256" key="7">
    <source>
        <dbReference type="ARBA" id="ARBA00038372"/>
    </source>
</evidence>
<feature type="signal peptide" evidence="8">
    <location>
        <begin position="1"/>
        <end position="24"/>
    </location>
</feature>
<dbReference type="GO" id="GO:0043386">
    <property type="term" value="P:mycotoxin biosynthetic process"/>
    <property type="evidence" value="ECO:0007669"/>
    <property type="project" value="UniProtKB-ARBA"/>
</dbReference>
<evidence type="ECO:0000313" key="10">
    <source>
        <dbReference type="Proteomes" id="UP000509510"/>
    </source>
</evidence>
<dbReference type="PROSITE" id="PS00723">
    <property type="entry name" value="POLYPRENYL_SYNTHASE_1"/>
    <property type="match status" value="1"/>
</dbReference>
<dbReference type="KEGG" id="trg:TRUGW13939_05022"/>
<organism evidence="9 10">
    <name type="scientific">Talaromyces rugulosus</name>
    <name type="common">Penicillium rugulosum</name>
    <dbReference type="NCBI Taxonomy" id="121627"/>
    <lineage>
        <taxon>Eukaryota</taxon>
        <taxon>Fungi</taxon>
        <taxon>Dikarya</taxon>
        <taxon>Ascomycota</taxon>
        <taxon>Pezizomycotina</taxon>
        <taxon>Eurotiomycetes</taxon>
        <taxon>Eurotiomycetidae</taxon>
        <taxon>Eurotiales</taxon>
        <taxon>Trichocomaceae</taxon>
        <taxon>Talaromyces</taxon>
        <taxon>Talaromyces sect. Islandici</taxon>
    </lineage>
</organism>
<evidence type="ECO:0000256" key="4">
    <source>
        <dbReference type="ARBA" id="ARBA00023239"/>
    </source>
</evidence>
<dbReference type="Proteomes" id="UP000509510">
    <property type="component" value="Chromosome III"/>
</dbReference>
<dbReference type="CDD" id="cd00685">
    <property type="entry name" value="Trans_IPPS_HT"/>
    <property type="match status" value="1"/>
</dbReference>
<dbReference type="GO" id="GO:0008299">
    <property type="term" value="P:isoprenoid biosynthetic process"/>
    <property type="evidence" value="ECO:0007669"/>
    <property type="project" value="InterPro"/>
</dbReference>
<comment type="similarity">
    <text evidence="6">In the C-terminal section; belongs to the FPP/GGPP synthase family.</text>
</comment>
<dbReference type="EMBL" id="CP055900">
    <property type="protein sequence ID" value="QKX57902.1"/>
    <property type="molecule type" value="Genomic_DNA"/>
</dbReference>
<dbReference type="InterPro" id="IPR033749">
    <property type="entry name" value="Polyprenyl_synt_CS"/>
</dbReference>
<evidence type="ECO:0000256" key="5">
    <source>
        <dbReference type="ARBA" id="ARBA00023268"/>
    </source>
</evidence>